<feature type="region of interest" description="Disordered" evidence="9">
    <location>
        <begin position="1"/>
        <end position="38"/>
    </location>
</feature>
<dbReference type="GO" id="GO:0005634">
    <property type="term" value="C:nucleus"/>
    <property type="evidence" value="ECO:0007669"/>
    <property type="project" value="UniProtKB-SubCell"/>
</dbReference>
<proteinExistence type="inferred from homology"/>
<dbReference type="GO" id="GO:0000123">
    <property type="term" value="C:histone acetyltransferase complex"/>
    <property type="evidence" value="ECO:0007669"/>
    <property type="project" value="TreeGrafter"/>
</dbReference>
<evidence type="ECO:0000256" key="7">
    <source>
        <dbReference type="PIRSR" id="PIRSR628651-51"/>
    </source>
</evidence>
<dbReference type="InterPro" id="IPR019787">
    <property type="entry name" value="Znf_PHD-finger"/>
</dbReference>
<dbReference type="InterPro" id="IPR019786">
    <property type="entry name" value="Zinc_finger_PHD-type_CS"/>
</dbReference>
<sequence length="779" mass="84394">MPSSDELALAPSLPSFDEVSPKQTTRQRPSTITTKPTMAPDMERVVEFLGDPFEPRADPDAQTTVTDFIDFTEYLSADMTRSLTLIGDLDQRYRDASAKVNDYALAWGQRPSHSTTDRTSAADIRAGISKQLKYSVDSRVFAHAEAQRMTDNVHRHYSKAKILLDKLQTMMDNYPAEAATAEPRSPQLSRAKPASRPGADGATKPKQKRIPKITVPGEVLAPYEIEYDFFSDDSESSSDSDSDARRTPAPRIKLLTSHVRKPVNRPPRVMTYTSAAMAAAVAANAAALQNPPPENAVIGSADAPWLQLTLYELAKLRKRMKKNATWTPSETMIARELMALNRGPEAYREAKKKAEDEGKVFDAQVPTLITDAESGQQHLPAGAISADCLTGEGLPISNRGMKLNEAKKLKREAMKLAEESGIMPDIKLTPKSNSRPQGKRKRDNDSDAFTVATPAAETPSARQQAKRTKVETPVPPPRHPGFNYTSPTNGGTRASAASTSATPAAQQTPVPIPVLFSKSGTSPSGGNGGKTVTTSIPVKPPAETPVPLPKTERTITPVFPPGRDSNPDPSKLQVVPTSSAAADDESRSRRSLSRGITPGAESKRPGSRGKAGSQEPPSLASDRPRRTSAARITPIPETKTLVKRPKRAAPGVVSRTSSGGNSAVGKRKAAPKKKKKSRAAKGEKDSTQTSEDDEMEEIEVDDEGNAIDPNEERYCLCNGVSFGTMIQCNVDTCNKEWFHLECVNLDAIPARTTKWYCPECRVLLNIGEKGEVTARGVKK</sequence>
<dbReference type="STRING" id="1531966.A0A0A1TKX9"/>
<evidence type="ECO:0000259" key="10">
    <source>
        <dbReference type="PROSITE" id="PS50016"/>
    </source>
</evidence>
<dbReference type="AlphaFoldDB" id="A0A0A1TKX9"/>
<feature type="domain" description="PHD-type" evidence="10">
    <location>
        <begin position="712"/>
        <end position="763"/>
    </location>
</feature>
<feature type="compositionally biased region" description="Polar residues" evidence="9">
    <location>
        <begin position="483"/>
        <end position="492"/>
    </location>
</feature>
<evidence type="ECO:0000256" key="8">
    <source>
        <dbReference type="PROSITE-ProRule" id="PRU00146"/>
    </source>
</evidence>
<dbReference type="PANTHER" id="PTHR10333">
    <property type="entry name" value="INHIBITOR OF GROWTH PROTEIN"/>
    <property type="match status" value="1"/>
</dbReference>
<feature type="binding site" evidence="7">
    <location>
        <position position="715"/>
    </location>
    <ligand>
        <name>Zn(2+)</name>
        <dbReference type="ChEBI" id="CHEBI:29105"/>
        <label>1</label>
    </ligand>
</feature>
<comment type="similarity">
    <text evidence="2">Belongs to the ING family.</text>
</comment>
<feature type="region of interest" description="Disordered" evidence="9">
    <location>
        <begin position="421"/>
        <end position="699"/>
    </location>
</feature>
<dbReference type="Proteomes" id="UP000039046">
    <property type="component" value="Unassembled WGS sequence"/>
</dbReference>
<organism evidence="11 12">
    <name type="scientific">[Torrubiella] hemipterigena</name>
    <dbReference type="NCBI Taxonomy" id="1531966"/>
    <lineage>
        <taxon>Eukaryota</taxon>
        <taxon>Fungi</taxon>
        <taxon>Dikarya</taxon>
        <taxon>Ascomycota</taxon>
        <taxon>Pezizomycotina</taxon>
        <taxon>Sordariomycetes</taxon>
        <taxon>Hypocreomycetidae</taxon>
        <taxon>Hypocreales</taxon>
        <taxon>Clavicipitaceae</taxon>
        <taxon>Clavicipitaceae incertae sedis</taxon>
        <taxon>'Torrubiella' clade</taxon>
    </lineage>
</organism>
<feature type="binding site" evidence="7">
    <location>
        <position position="717"/>
    </location>
    <ligand>
        <name>Zn(2+)</name>
        <dbReference type="ChEBI" id="CHEBI:29105"/>
        <label>1</label>
    </ligand>
</feature>
<keyword evidence="5 7" id="KW-0862">Zinc</keyword>
<feature type="compositionally biased region" description="Pro residues" evidence="9">
    <location>
        <begin position="538"/>
        <end position="548"/>
    </location>
</feature>
<reference evidence="11 12" key="1">
    <citation type="journal article" date="2015" name="Genome Announc.">
        <title>Draft Genome Sequence and Gene Annotation of the Entomopathogenic Fungus Verticillium hemipterigenum.</title>
        <authorList>
            <person name="Horn F."/>
            <person name="Habel A."/>
            <person name="Scharf D.H."/>
            <person name="Dworschak J."/>
            <person name="Brakhage A.A."/>
            <person name="Guthke R."/>
            <person name="Hertweck C."/>
            <person name="Linde J."/>
        </authorList>
    </citation>
    <scope>NUCLEOTIDE SEQUENCE [LARGE SCALE GENOMIC DNA]</scope>
</reference>
<dbReference type="SMART" id="SM01408">
    <property type="entry name" value="ING"/>
    <property type="match status" value="1"/>
</dbReference>
<evidence type="ECO:0000256" key="2">
    <source>
        <dbReference type="ARBA" id="ARBA00010210"/>
    </source>
</evidence>
<evidence type="ECO:0000256" key="5">
    <source>
        <dbReference type="ARBA" id="ARBA00022833"/>
    </source>
</evidence>
<dbReference type="PANTHER" id="PTHR10333:SF94">
    <property type="entry name" value="FINGER DOMAIN PROTEIN, PUTATIVE (AFU_ORTHOLOGUE AFUA_3G11940)-RELATED"/>
    <property type="match status" value="1"/>
</dbReference>
<feature type="binding site" evidence="7">
    <location>
        <position position="728"/>
    </location>
    <ligand>
        <name>Zn(2+)</name>
        <dbReference type="ChEBI" id="CHEBI:29105"/>
        <label>2</label>
    </ligand>
</feature>
<dbReference type="PROSITE" id="PS01359">
    <property type="entry name" value="ZF_PHD_1"/>
    <property type="match status" value="1"/>
</dbReference>
<feature type="region of interest" description="Disordered" evidence="9">
    <location>
        <begin position="177"/>
        <end position="215"/>
    </location>
</feature>
<feature type="compositionally biased region" description="Polar residues" evidence="9">
    <location>
        <begin position="21"/>
        <end position="36"/>
    </location>
</feature>
<evidence type="ECO:0000256" key="3">
    <source>
        <dbReference type="ARBA" id="ARBA00022723"/>
    </source>
</evidence>
<accession>A0A0A1TKX9</accession>
<evidence type="ECO:0000313" key="11">
    <source>
        <dbReference type="EMBL" id="CEJ91495.1"/>
    </source>
</evidence>
<feature type="compositionally biased region" description="Acidic residues" evidence="9">
    <location>
        <begin position="690"/>
        <end position="699"/>
    </location>
</feature>
<gene>
    <name evidence="11" type="ORF">VHEMI07202</name>
</gene>
<evidence type="ECO:0000256" key="4">
    <source>
        <dbReference type="ARBA" id="ARBA00022771"/>
    </source>
</evidence>
<feature type="compositionally biased region" description="Acidic residues" evidence="9">
    <location>
        <begin position="231"/>
        <end position="241"/>
    </location>
</feature>
<feature type="region of interest" description="Disordered" evidence="9">
    <location>
        <begin position="231"/>
        <end position="256"/>
    </location>
</feature>
<feature type="compositionally biased region" description="Basic residues" evidence="9">
    <location>
        <begin position="665"/>
        <end position="679"/>
    </location>
</feature>
<keyword evidence="6" id="KW-0539">Nucleus</keyword>
<dbReference type="PROSITE" id="PS50016">
    <property type="entry name" value="ZF_PHD_2"/>
    <property type="match status" value="1"/>
</dbReference>
<dbReference type="CDD" id="cd15505">
    <property type="entry name" value="PHD_ING"/>
    <property type="match status" value="1"/>
</dbReference>
<evidence type="ECO:0000256" key="6">
    <source>
        <dbReference type="ARBA" id="ARBA00023242"/>
    </source>
</evidence>
<feature type="binding site" evidence="7">
    <location>
        <position position="742"/>
    </location>
    <ligand>
        <name>Zn(2+)</name>
        <dbReference type="ChEBI" id="CHEBI:29105"/>
        <label>1</label>
    </ligand>
</feature>
<feature type="compositionally biased region" description="Low complexity" evidence="9">
    <location>
        <begin position="494"/>
        <end position="509"/>
    </location>
</feature>
<keyword evidence="12" id="KW-1185">Reference proteome</keyword>
<dbReference type="InterPro" id="IPR001965">
    <property type="entry name" value="Znf_PHD"/>
</dbReference>
<dbReference type="HOGENOM" id="CLU_009357_0_0_1"/>
<feature type="binding site" evidence="7">
    <location>
        <position position="733"/>
    </location>
    <ligand>
        <name>Zn(2+)</name>
        <dbReference type="ChEBI" id="CHEBI:29105"/>
        <label>2</label>
    </ligand>
</feature>
<dbReference type="GO" id="GO:0006355">
    <property type="term" value="P:regulation of DNA-templated transcription"/>
    <property type="evidence" value="ECO:0007669"/>
    <property type="project" value="TreeGrafter"/>
</dbReference>
<comment type="subcellular location">
    <subcellularLocation>
        <location evidence="1">Nucleus</location>
    </subcellularLocation>
</comment>
<dbReference type="OrthoDB" id="5411773at2759"/>
<name>A0A0A1TKX9_9HYPO</name>
<dbReference type="InterPro" id="IPR011011">
    <property type="entry name" value="Znf_FYVE_PHD"/>
</dbReference>
<dbReference type="SMART" id="SM00249">
    <property type="entry name" value="PHD"/>
    <property type="match status" value="1"/>
</dbReference>
<keyword evidence="4 8" id="KW-0863">Zinc-finger</keyword>
<keyword evidence="3 7" id="KW-0479">Metal-binding</keyword>
<feature type="binding site" evidence="7">
    <location>
        <position position="760"/>
    </location>
    <ligand>
        <name>Zn(2+)</name>
        <dbReference type="ChEBI" id="CHEBI:29105"/>
        <label>2</label>
    </ligand>
</feature>
<dbReference type="Gene3D" id="3.30.40.10">
    <property type="entry name" value="Zinc/RING finger domain, C3HC4 (zinc finger)"/>
    <property type="match status" value="1"/>
</dbReference>
<dbReference type="EMBL" id="CDHN01000003">
    <property type="protein sequence ID" value="CEJ91495.1"/>
    <property type="molecule type" value="Genomic_DNA"/>
</dbReference>
<dbReference type="InterPro" id="IPR013083">
    <property type="entry name" value="Znf_RING/FYVE/PHD"/>
</dbReference>
<feature type="binding site" evidence="7">
    <location>
        <position position="739"/>
    </location>
    <ligand>
        <name>Zn(2+)</name>
        <dbReference type="ChEBI" id="CHEBI:29105"/>
        <label>1</label>
    </ligand>
</feature>
<dbReference type="InterPro" id="IPR024610">
    <property type="entry name" value="ING_N_histone-binding"/>
</dbReference>
<evidence type="ECO:0000313" key="12">
    <source>
        <dbReference type="Proteomes" id="UP000039046"/>
    </source>
</evidence>
<feature type="binding site" evidence="7">
    <location>
        <position position="757"/>
    </location>
    <ligand>
        <name>Zn(2+)</name>
        <dbReference type="ChEBI" id="CHEBI:29105"/>
        <label>2</label>
    </ligand>
</feature>
<protein>
    <recommendedName>
        <fullName evidence="10">PHD-type domain-containing protein</fullName>
    </recommendedName>
</protein>
<dbReference type="InterPro" id="IPR028651">
    <property type="entry name" value="ING_fam"/>
</dbReference>
<dbReference type="GO" id="GO:0008270">
    <property type="term" value="F:zinc ion binding"/>
    <property type="evidence" value="ECO:0007669"/>
    <property type="project" value="UniProtKB-KW"/>
</dbReference>
<evidence type="ECO:0000256" key="1">
    <source>
        <dbReference type="ARBA" id="ARBA00004123"/>
    </source>
</evidence>
<evidence type="ECO:0000256" key="9">
    <source>
        <dbReference type="SAM" id="MobiDB-lite"/>
    </source>
</evidence>
<dbReference type="SUPFAM" id="SSF57903">
    <property type="entry name" value="FYVE/PHD zinc finger"/>
    <property type="match status" value="1"/>
</dbReference>
<dbReference type="GO" id="GO:0004402">
    <property type="term" value="F:histone acetyltransferase activity"/>
    <property type="evidence" value="ECO:0007669"/>
    <property type="project" value="TreeGrafter"/>
</dbReference>